<dbReference type="Proteomes" id="UP000673975">
    <property type="component" value="Unassembled WGS sequence"/>
</dbReference>
<keyword evidence="2" id="KW-1185">Reference proteome</keyword>
<gene>
    <name evidence="1" type="ORF">NATSA_12485</name>
</gene>
<name>A0A8J7RTB2_9BACT</name>
<dbReference type="AlphaFoldDB" id="A0A8J7RTB2"/>
<reference evidence="1" key="1">
    <citation type="submission" date="2021-02" db="EMBL/GenBank/DDBJ databases">
        <title>Natronogracilivirga saccharolytica gen. nov. sp. nov. a new anaerobic, haloalkiliphilic carbohydrate-fermenting bacterium from soda lake and proposing of Cyclonatronumiaceae fam. nov. in the phylum Balneolaeota.</title>
        <authorList>
            <person name="Zhilina T.N."/>
            <person name="Sorokin D.Y."/>
            <person name="Zavarzina D.G."/>
            <person name="Toshchakov S.V."/>
            <person name="Kublanov I.V."/>
        </authorList>
    </citation>
    <scope>NUCLEOTIDE SEQUENCE</scope>
    <source>
        <strain evidence="1">Z-1702</strain>
    </source>
</reference>
<accession>A0A8J7RTB2</accession>
<evidence type="ECO:0000313" key="2">
    <source>
        <dbReference type="Proteomes" id="UP000673975"/>
    </source>
</evidence>
<comment type="caution">
    <text evidence="1">The sequence shown here is derived from an EMBL/GenBank/DDBJ whole genome shotgun (WGS) entry which is preliminary data.</text>
</comment>
<sequence length="102" mass="11424">MILLNVHPDISRGRDYVLALMFDMNDLWEQYAALQIRRHLREPVPCIVAQCAGCGRPVDAGAGVCAAVGGVCCFYPYLIKMVRIVTDHHYSELLIFRGETSL</sequence>
<protein>
    <submittedName>
        <fullName evidence="1">Uncharacterized protein</fullName>
    </submittedName>
</protein>
<proteinExistence type="predicted"/>
<organism evidence="1 2">
    <name type="scientific">Natronogracilivirga saccharolytica</name>
    <dbReference type="NCBI Taxonomy" id="2812953"/>
    <lineage>
        <taxon>Bacteria</taxon>
        <taxon>Pseudomonadati</taxon>
        <taxon>Balneolota</taxon>
        <taxon>Balneolia</taxon>
        <taxon>Balneolales</taxon>
        <taxon>Cyclonatronaceae</taxon>
        <taxon>Natronogracilivirga</taxon>
    </lineage>
</organism>
<evidence type="ECO:0000313" key="1">
    <source>
        <dbReference type="EMBL" id="MBP3193484.1"/>
    </source>
</evidence>
<dbReference type="EMBL" id="JAFIDN010000011">
    <property type="protein sequence ID" value="MBP3193484.1"/>
    <property type="molecule type" value="Genomic_DNA"/>
</dbReference>